<evidence type="ECO:0000256" key="1">
    <source>
        <dbReference type="SAM" id="SignalP"/>
    </source>
</evidence>
<proteinExistence type="predicted"/>
<keyword evidence="4" id="KW-1185">Reference proteome</keyword>
<organism evidence="3 4">
    <name type="scientific">Chryseotalea sanaruensis</name>
    <dbReference type="NCBI Taxonomy" id="2482724"/>
    <lineage>
        <taxon>Bacteria</taxon>
        <taxon>Pseudomonadati</taxon>
        <taxon>Bacteroidota</taxon>
        <taxon>Cytophagia</taxon>
        <taxon>Cytophagales</taxon>
        <taxon>Chryseotaleaceae</taxon>
        <taxon>Chryseotalea</taxon>
    </lineage>
</organism>
<evidence type="ECO:0000259" key="2">
    <source>
        <dbReference type="Pfam" id="PF19780"/>
    </source>
</evidence>
<feature type="domain" description="DUF6265" evidence="2">
    <location>
        <begin position="26"/>
        <end position="134"/>
    </location>
</feature>
<accession>A0A401U5A0</accession>
<dbReference type="EMBL" id="BHXQ01000001">
    <property type="protein sequence ID" value="GCC50091.1"/>
    <property type="molecule type" value="Genomic_DNA"/>
</dbReference>
<reference evidence="3 4" key="1">
    <citation type="submission" date="2018-11" db="EMBL/GenBank/DDBJ databases">
        <title>Chryseotalea sanarue gen. nov., sp., nov., a member of the family Cytophagaceae, isolated from a brackish lake in Hamamatsu Japan.</title>
        <authorList>
            <person name="Maejima Y."/>
            <person name="Iino T."/>
            <person name="Muraguchi Y."/>
            <person name="Fukuda K."/>
            <person name="Ohkuma M."/>
            <person name="Moriuchi R."/>
            <person name="Dohra H."/>
            <person name="Kimbara K."/>
            <person name="Shintani M."/>
        </authorList>
    </citation>
    <scope>NUCLEOTIDE SEQUENCE [LARGE SCALE GENOMIC DNA]</scope>
    <source>
        <strain evidence="3 4">Ys</strain>
    </source>
</reference>
<dbReference type="Proteomes" id="UP000288227">
    <property type="component" value="Unassembled WGS sequence"/>
</dbReference>
<evidence type="ECO:0000313" key="3">
    <source>
        <dbReference type="EMBL" id="GCC50091.1"/>
    </source>
</evidence>
<gene>
    <name evidence="3" type="ORF">SanaruYs_03060</name>
</gene>
<dbReference type="Pfam" id="PF19780">
    <property type="entry name" value="DUF6265"/>
    <property type="match status" value="1"/>
</dbReference>
<dbReference type="OrthoDB" id="5382295at2"/>
<feature type="signal peptide" evidence="1">
    <location>
        <begin position="1"/>
        <end position="19"/>
    </location>
</feature>
<keyword evidence="1" id="KW-0732">Signal</keyword>
<name>A0A401U5A0_9BACT</name>
<dbReference type="AlphaFoldDB" id="A0A401U5A0"/>
<evidence type="ECO:0000313" key="4">
    <source>
        <dbReference type="Proteomes" id="UP000288227"/>
    </source>
</evidence>
<sequence>MKKIILSLTIFLFAMQTHAQTTEAFKWLTGTWKINTGQGYVVEQWDLLNDSTYCGRSFFVKPSNDTLPQEAILLVLRKGSWYYIPTVIGQNNSKPVTFKVQFVGRSEFICTNPDHDFPQRIAYRRIKNRLFASIEGLNKGKYAKQNFDFSLE</sequence>
<dbReference type="RefSeq" id="WP_127120746.1">
    <property type="nucleotide sequence ID" value="NZ_BHXQ01000001.1"/>
</dbReference>
<comment type="caution">
    <text evidence="3">The sequence shown here is derived from an EMBL/GenBank/DDBJ whole genome shotgun (WGS) entry which is preliminary data.</text>
</comment>
<protein>
    <recommendedName>
        <fullName evidence="2">DUF6265 domain-containing protein</fullName>
    </recommendedName>
</protein>
<feature type="chain" id="PRO_5019058883" description="DUF6265 domain-containing protein" evidence="1">
    <location>
        <begin position="20"/>
        <end position="152"/>
    </location>
</feature>
<dbReference type="InterPro" id="IPR046232">
    <property type="entry name" value="DUF6265"/>
</dbReference>